<dbReference type="Gene3D" id="2.130.10.10">
    <property type="entry name" value="YVTN repeat-like/Quinoprotein amine dehydrogenase"/>
    <property type="match status" value="2"/>
</dbReference>
<dbReference type="Proteomes" id="UP001340816">
    <property type="component" value="Chromosome"/>
</dbReference>
<proteinExistence type="predicted"/>
<organism evidence="3 4">
    <name type="scientific">Streptomyces phaeochromogenes</name>
    <dbReference type="NCBI Taxonomy" id="1923"/>
    <lineage>
        <taxon>Bacteria</taxon>
        <taxon>Bacillati</taxon>
        <taxon>Actinomycetota</taxon>
        <taxon>Actinomycetes</taxon>
        <taxon>Kitasatosporales</taxon>
        <taxon>Streptomycetaceae</taxon>
        <taxon>Streptomyces</taxon>
        <taxon>Streptomyces phaeochromogenes group</taxon>
    </lineage>
</organism>
<feature type="region of interest" description="Disordered" evidence="1">
    <location>
        <begin position="33"/>
        <end position="55"/>
    </location>
</feature>
<evidence type="ECO:0000256" key="2">
    <source>
        <dbReference type="SAM" id="SignalP"/>
    </source>
</evidence>
<dbReference type="PROSITE" id="PS51318">
    <property type="entry name" value="TAT"/>
    <property type="match status" value="1"/>
</dbReference>
<dbReference type="EMBL" id="CP109135">
    <property type="protein sequence ID" value="WSD18982.1"/>
    <property type="molecule type" value="Genomic_DNA"/>
</dbReference>
<dbReference type="InterPro" id="IPR015943">
    <property type="entry name" value="WD40/YVTN_repeat-like_dom_sf"/>
</dbReference>
<gene>
    <name evidence="3" type="ORF">OHB35_40285</name>
</gene>
<dbReference type="RefSeq" id="WP_326761290.1">
    <property type="nucleotide sequence ID" value="NZ_CP109135.1"/>
</dbReference>
<reference evidence="3 4" key="1">
    <citation type="submission" date="2022-10" db="EMBL/GenBank/DDBJ databases">
        <title>The complete genomes of actinobacterial strains from the NBC collection.</title>
        <authorList>
            <person name="Joergensen T.S."/>
            <person name="Alvarez Arevalo M."/>
            <person name="Sterndorff E.B."/>
            <person name="Faurdal D."/>
            <person name="Vuksanovic O."/>
            <person name="Mourched A.-S."/>
            <person name="Charusanti P."/>
            <person name="Shaw S."/>
            <person name="Blin K."/>
            <person name="Weber T."/>
        </authorList>
    </citation>
    <scope>NUCLEOTIDE SEQUENCE [LARGE SCALE GENOMIC DNA]</scope>
    <source>
        <strain evidence="3 4">NBC 01752</strain>
    </source>
</reference>
<feature type="signal peptide" evidence="2">
    <location>
        <begin position="1"/>
        <end position="32"/>
    </location>
</feature>
<keyword evidence="4" id="KW-1185">Reference proteome</keyword>
<dbReference type="InterPro" id="IPR006311">
    <property type="entry name" value="TAT_signal"/>
</dbReference>
<evidence type="ECO:0000313" key="3">
    <source>
        <dbReference type="EMBL" id="WSD18982.1"/>
    </source>
</evidence>
<evidence type="ECO:0000313" key="4">
    <source>
        <dbReference type="Proteomes" id="UP001340816"/>
    </source>
</evidence>
<feature type="chain" id="PRO_5045977487" evidence="2">
    <location>
        <begin position="33"/>
        <end position="329"/>
    </location>
</feature>
<dbReference type="SUPFAM" id="SSF63825">
    <property type="entry name" value="YWTD domain"/>
    <property type="match status" value="1"/>
</dbReference>
<accession>A0ABZ1HK40</accession>
<evidence type="ECO:0000256" key="1">
    <source>
        <dbReference type="SAM" id="MobiDB-lite"/>
    </source>
</evidence>
<protein>
    <submittedName>
        <fullName evidence="3">Superoxide dismutase</fullName>
    </submittedName>
</protein>
<sequence>MALADRSFARRRLLTTAAALGGAALLGGTAYAAESPEKGPQKGPQQGPEKHWPDRFPLPNGFQPEGIAIGSAPFAYFGSLANGDIYRASLATGRGSVISKGPGAGHPSVGLKSDRHGRLFVSGGAGGDLRTVDIRTGEIEKSYAVGGTFVNDVILTPGAAWFTDSFAPQLYRLALGRHGRPGAVRTVPLGGDWQQGTDFTANGIERTPDGSALLVVNAFADGGTLMRVDPRTGAATAVDLGAARIPNGDGLLLLGRTLYVVQQQQNAIDVFRLNSAGTKGTVITRITDPRFRIPTTAAAWGDRLYLPNARFDVEPTPDTEYDVVAVRQV</sequence>
<name>A0ABZ1HK40_STRPH</name>
<keyword evidence="2" id="KW-0732">Signal</keyword>